<dbReference type="Proteomes" id="UP000250997">
    <property type="component" value="Unassembled WGS sequence"/>
</dbReference>
<dbReference type="RefSeq" id="WP_158399842.1">
    <property type="nucleotide sequence ID" value="NZ_PRLA01000001.1"/>
</dbReference>
<dbReference type="InterPro" id="IPR029465">
    <property type="entry name" value="ATPgrasp_TupA"/>
</dbReference>
<dbReference type="EMBL" id="PRLA01000001">
    <property type="protein sequence ID" value="RAW52583.1"/>
    <property type="molecule type" value="Genomic_DNA"/>
</dbReference>
<proteinExistence type="predicted"/>
<evidence type="ECO:0000313" key="1">
    <source>
        <dbReference type="EMBL" id="RAW52583.1"/>
    </source>
</evidence>
<dbReference type="Pfam" id="PF14305">
    <property type="entry name" value="ATPgrasp_TupA"/>
    <property type="match status" value="1"/>
</dbReference>
<dbReference type="GO" id="GO:0016740">
    <property type="term" value="F:transferase activity"/>
    <property type="evidence" value="ECO:0007669"/>
    <property type="project" value="UniProtKB-KW"/>
</dbReference>
<gene>
    <name evidence="1" type="ORF">C4N27_00065</name>
</gene>
<evidence type="ECO:0000313" key="2">
    <source>
        <dbReference type="Proteomes" id="UP000250997"/>
    </source>
</evidence>
<protein>
    <submittedName>
        <fullName evidence="1">Glycosyl transferase</fullName>
    </submittedName>
</protein>
<comment type="caution">
    <text evidence="1">The sequence shown here is derived from an EMBL/GenBank/DDBJ whole genome shotgun (WGS) entry which is preliminary data.</text>
</comment>
<accession>A0AAX1QLE1</accession>
<dbReference type="AlphaFoldDB" id="A0AAX1QLE1"/>
<sequence>MSYIEFFKHPSHLFFYLKRWGLLDNLSDVAYLKWMYRAYTGEKLNLKTPKTFNEKMQWLKLNNRKPEYTLMVDKYEGKEYVKKVCGGGVRIIKTLGVWDSFDEINFDLLPDKFVLKTTHDSGTIVICDNKRILDKASAKKQLEESLKRNFYLYSREWPYKNVRPRILAEEYMVDEHGDGLKDYKFYCFNGVPKYLYVSQGMNDHKTARVSFITMNWEKAPFGRADYPEFEALPSKPIKFDKMVSVAKKLSEEQPFLRVDLYEISGEVYFSELTLFPCGGLMPFVPKEWDRKLGDMIELS</sequence>
<name>A0AAX1QLE1_9FIRM</name>
<keyword evidence="1" id="KW-0808">Transferase</keyword>
<reference evidence="1 2" key="1">
    <citation type="submission" date="2018-02" db="EMBL/GenBank/DDBJ databases">
        <title>Complete genome sequencing of Faecalibacterium prausnitzii strains isolated from the human gut.</title>
        <authorList>
            <person name="Fitzgerald B.C."/>
            <person name="Shkoporov A.N."/>
            <person name="Ross P.R."/>
            <person name="Hill C."/>
        </authorList>
    </citation>
    <scope>NUCLEOTIDE SEQUENCE [LARGE SCALE GENOMIC DNA]</scope>
    <source>
        <strain evidence="1 2">APC942/18-1</strain>
    </source>
</reference>
<organism evidence="1 2">
    <name type="scientific">Faecalibacterium prausnitzii</name>
    <dbReference type="NCBI Taxonomy" id="853"/>
    <lineage>
        <taxon>Bacteria</taxon>
        <taxon>Bacillati</taxon>
        <taxon>Bacillota</taxon>
        <taxon>Clostridia</taxon>
        <taxon>Eubacteriales</taxon>
        <taxon>Oscillospiraceae</taxon>
        <taxon>Faecalibacterium</taxon>
    </lineage>
</organism>